<keyword evidence="29" id="KW-1185">Reference proteome</keyword>
<dbReference type="Pfam" id="PF05454">
    <property type="entry name" value="DAG1"/>
    <property type="match status" value="2"/>
</dbReference>
<evidence type="ECO:0000256" key="26">
    <source>
        <dbReference type="SAM" id="Phobius"/>
    </source>
</evidence>
<name>A0AAE1PE58_9EUCA</name>
<dbReference type="InterPro" id="IPR015919">
    <property type="entry name" value="Cadherin-like_sf"/>
</dbReference>
<dbReference type="PANTHER" id="PTHR21559:SF21">
    <property type="entry name" value="DYSTROGLYCAN 1"/>
    <property type="match status" value="1"/>
</dbReference>
<feature type="compositionally biased region" description="Pro residues" evidence="25">
    <location>
        <begin position="940"/>
        <end position="955"/>
    </location>
</feature>
<evidence type="ECO:0000256" key="19">
    <source>
        <dbReference type="ARBA" id="ARBA00023567"/>
    </source>
</evidence>
<keyword evidence="9" id="KW-0597">Phosphoprotein</keyword>
<sequence length="955" mass="105856">ITLVTAPHDADPLSVDSALQAGPGSSRMGQQQQQQKTTTKGRRKGGHSLLQAVVGCGGEVNVKGQALVEKVEVLARDGQLERAIGLPVLGWYVSQTHPGTKHRVRRQAVDEENEDEGDFSGDYGDEYGDEYDYNYDYDYEYDDDDSGGDLLSMYDLEPDERHPEPESRVVPPLATPVFPEHLPSVYHRGGGGGGGGGGDSSHHLHFTPIIVSTPVFVPVKPTRVVVEASPTLTYQTMSPHPHPHSPLQPSHTPHLEGSITSHITETTTPLAVPTPSTLFPTRPLESGGVGVSTELGVKNFPPRVEKRIQKMAWVAGHLYKLPIPRDTFKDMEDGDTRSLRLVLKNSHGHPIGSNSWIQFNQEQQLIYALPLERDIGRYTYLLEALDSENKSATDTVMIHVQQPQRGRNFNHRFTATFILQKEYEFNSSLRTLDWKVKAVEKIAEVYGDPNAELINVRSISTNPKKLVWTNTSLSDPRHTQGCPKEELDALADVVVGSGGHGASREAKRAFEPEFNLKQVHLHLLGNCQADHRPHRPVVPTRVPEVHEGVTVAVNIPPIIRNQIDILNTTEGALFRYKVPQDTCYDTEDGASSRLKLRLLTSNLSPPANTSWLQFDPSNQEFFGIPQSSDVGKAEYILECVDKGGAKANDALFVTVLRRESRKIPSAEFSLTLSDKFSDFLQRPHRKAKLVERIAGAFGDDHPRHVSIKSFTMGSVVVAWHNNSLPSEPCPNREIRRLARTMVTENGELKPEFIEYFRPEFNVLGGSVTPSGTCLAEGTTTHPDTDHTHHQPPPEQEIVGQNEENDYLLNFIIPAVIIALMLLLAAVIACCLYRRRRYGKMRMADDRTYVSKGIPIIFAEELDDRPDPAKSPVIMKEEKPPLPPPEYQRGTSPATTNHPTPPPAAGRRRPHSGGDVADDAPSYQPPPPFTATNGASRHPRPNMPPTYRKPPTYVPP</sequence>
<dbReference type="GO" id="GO:0007411">
    <property type="term" value="P:axon guidance"/>
    <property type="evidence" value="ECO:0007669"/>
    <property type="project" value="TreeGrafter"/>
</dbReference>
<reference evidence="28" key="1">
    <citation type="submission" date="2023-11" db="EMBL/GenBank/DDBJ databases">
        <title>Genome assemblies of two species of porcelain crab, Petrolisthes cinctipes and Petrolisthes manimaculis (Anomura: Porcellanidae).</title>
        <authorList>
            <person name="Angst P."/>
        </authorList>
    </citation>
    <scope>NUCLEOTIDE SEQUENCE</scope>
    <source>
        <strain evidence="28">PB745_02</strain>
        <tissue evidence="28">Gill</tissue>
    </source>
</reference>
<comment type="caution">
    <text evidence="28">The sequence shown here is derived from an EMBL/GenBank/DDBJ whole genome shotgun (WGS) entry which is preliminary data.</text>
</comment>
<proteinExistence type="predicted"/>
<dbReference type="GO" id="GO:0005509">
    <property type="term" value="F:calcium ion binding"/>
    <property type="evidence" value="ECO:0007669"/>
    <property type="project" value="InterPro"/>
</dbReference>
<evidence type="ECO:0000256" key="21">
    <source>
        <dbReference type="ARBA" id="ARBA00026224"/>
    </source>
</evidence>
<evidence type="ECO:0000256" key="22">
    <source>
        <dbReference type="ARBA" id="ARBA00030092"/>
    </source>
</evidence>
<feature type="region of interest" description="Disordered" evidence="25">
    <location>
        <begin position="102"/>
        <end position="127"/>
    </location>
</feature>
<keyword evidence="14" id="KW-1015">Disulfide bond</keyword>
<keyword evidence="18" id="KW-0628">Postsynaptic cell membrane</keyword>
<evidence type="ECO:0000313" key="29">
    <source>
        <dbReference type="Proteomes" id="UP001292094"/>
    </source>
</evidence>
<dbReference type="GO" id="GO:0005856">
    <property type="term" value="C:cytoskeleton"/>
    <property type="evidence" value="ECO:0007669"/>
    <property type="project" value="UniProtKB-SubCell"/>
</dbReference>
<evidence type="ECO:0000256" key="23">
    <source>
        <dbReference type="ARBA" id="ARBA00031034"/>
    </source>
</evidence>
<keyword evidence="6" id="KW-1003">Cell membrane</keyword>
<keyword evidence="26" id="KW-0472">Membrane</keyword>
<evidence type="ECO:0000256" key="2">
    <source>
        <dbReference type="ARBA" id="ARBA00004239"/>
    </source>
</evidence>
<evidence type="ECO:0000256" key="8">
    <source>
        <dbReference type="ARBA" id="ARBA00022525"/>
    </source>
</evidence>
<keyword evidence="13" id="KW-0770">Synapse</keyword>
<evidence type="ECO:0000256" key="16">
    <source>
        <dbReference type="ARBA" id="ARBA00023212"/>
    </source>
</evidence>
<evidence type="ECO:0000256" key="3">
    <source>
        <dbReference type="ARBA" id="ARBA00004245"/>
    </source>
</evidence>
<dbReference type="InterPro" id="IPR030398">
    <property type="entry name" value="SEA_DG_dom"/>
</dbReference>
<evidence type="ECO:0000256" key="25">
    <source>
        <dbReference type="SAM" id="MobiDB-lite"/>
    </source>
</evidence>
<dbReference type="GO" id="GO:0045211">
    <property type="term" value="C:postsynaptic membrane"/>
    <property type="evidence" value="ECO:0007669"/>
    <property type="project" value="UniProtKB-SubCell"/>
</dbReference>
<feature type="region of interest" description="Disordered" evidence="25">
    <location>
        <begin position="146"/>
        <end position="168"/>
    </location>
</feature>
<evidence type="ECO:0000256" key="1">
    <source>
        <dbReference type="ARBA" id="ARBA00004135"/>
    </source>
</evidence>
<evidence type="ECO:0000256" key="9">
    <source>
        <dbReference type="ARBA" id="ARBA00022553"/>
    </source>
</evidence>
<evidence type="ECO:0000256" key="17">
    <source>
        <dbReference type="ARBA" id="ARBA00023242"/>
    </source>
</evidence>
<dbReference type="PROSITE" id="PS51699">
    <property type="entry name" value="SEA_DG"/>
    <property type="match status" value="2"/>
</dbReference>
<dbReference type="GO" id="GO:0016011">
    <property type="term" value="C:dystroglycan complex"/>
    <property type="evidence" value="ECO:0007669"/>
    <property type="project" value="TreeGrafter"/>
</dbReference>
<dbReference type="GO" id="GO:0002009">
    <property type="term" value="P:morphogenesis of an epithelium"/>
    <property type="evidence" value="ECO:0007669"/>
    <property type="project" value="TreeGrafter"/>
</dbReference>
<evidence type="ECO:0000256" key="18">
    <source>
        <dbReference type="ARBA" id="ARBA00023257"/>
    </source>
</evidence>
<feature type="domain" description="Peptidase S72" evidence="27">
    <location>
        <begin position="663"/>
        <end position="772"/>
    </location>
</feature>
<accession>A0AAE1PE58</accession>
<dbReference type="InterPro" id="IPR013783">
    <property type="entry name" value="Ig-like_fold"/>
</dbReference>
<keyword evidence="7" id="KW-0963">Cytoplasm</keyword>
<dbReference type="GO" id="GO:0005654">
    <property type="term" value="C:nucleoplasm"/>
    <property type="evidence" value="ECO:0007669"/>
    <property type="project" value="UniProtKB-SubCell"/>
</dbReference>
<feature type="region of interest" description="Disordered" evidence="25">
    <location>
        <begin position="860"/>
        <end position="955"/>
    </location>
</feature>
<keyword evidence="8" id="KW-0964">Secreted</keyword>
<feature type="non-terminal residue" evidence="28">
    <location>
        <position position="955"/>
    </location>
</feature>
<keyword evidence="12 26" id="KW-1133">Transmembrane helix</keyword>
<evidence type="ECO:0000256" key="10">
    <source>
        <dbReference type="ARBA" id="ARBA00022692"/>
    </source>
</evidence>
<keyword evidence="10 26" id="KW-0812">Transmembrane</keyword>
<evidence type="ECO:0000256" key="15">
    <source>
        <dbReference type="ARBA" id="ARBA00023180"/>
    </source>
</evidence>
<dbReference type="AlphaFoldDB" id="A0AAE1PE58"/>
<evidence type="ECO:0000313" key="28">
    <source>
        <dbReference type="EMBL" id="KAK4306945.1"/>
    </source>
</evidence>
<evidence type="ECO:0000256" key="13">
    <source>
        <dbReference type="ARBA" id="ARBA00023018"/>
    </source>
</evidence>
<dbReference type="GO" id="GO:0042383">
    <property type="term" value="C:sarcolemma"/>
    <property type="evidence" value="ECO:0007669"/>
    <property type="project" value="UniProtKB-SubCell"/>
</dbReference>
<dbReference type="Proteomes" id="UP001292094">
    <property type="component" value="Unassembled WGS sequence"/>
</dbReference>
<feature type="region of interest" description="Disordered" evidence="25">
    <location>
        <begin position="1"/>
        <end position="45"/>
    </location>
</feature>
<evidence type="ECO:0000256" key="11">
    <source>
        <dbReference type="ARBA" id="ARBA00022729"/>
    </source>
</evidence>
<comment type="function">
    <text evidence="20">Transmembrane protein that plays important roles in connecting the extracellular matrix to the cytoskeleton. Acts as a cell adhesion receptor in both muscle and non-muscle tissues. Receptor for both DMD and UTRN and, through these interactions, scaffolds axin to the cytoskeleton. Also functions in cell adhesion-mediated signaling and implicated in cell polarity.</text>
</comment>
<feature type="domain" description="Peptidase S72" evidence="27">
    <location>
        <begin position="408"/>
        <end position="526"/>
    </location>
</feature>
<keyword evidence="15" id="KW-0325">Glycoprotein</keyword>
<evidence type="ECO:0000256" key="4">
    <source>
        <dbReference type="ARBA" id="ARBA00004251"/>
    </source>
</evidence>
<dbReference type="Gene3D" id="2.60.40.10">
    <property type="entry name" value="Immunoglobulins"/>
    <property type="match status" value="2"/>
</dbReference>
<keyword evidence="11" id="KW-0732">Signal</keyword>
<dbReference type="InterPro" id="IPR027468">
    <property type="entry name" value="Alpha-dystroglycan_domain_2"/>
</dbReference>
<keyword evidence="17" id="KW-0539">Nucleus</keyword>
<dbReference type="InterPro" id="IPR006644">
    <property type="entry name" value="Cadg"/>
</dbReference>
<evidence type="ECO:0000256" key="5">
    <source>
        <dbReference type="ARBA" id="ARBA00004642"/>
    </source>
</evidence>
<feature type="compositionally biased region" description="Acidic residues" evidence="25">
    <location>
        <begin position="110"/>
        <end position="127"/>
    </location>
</feature>
<feature type="transmembrane region" description="Helical" evidence="26">
    <location>
        <begin position="806"/>
        <end position="832"/>
    </location>
</feature>
<dbReference type="EMBL" id="JAWZYT010002069">
    <property type="protein sequence ID" value="KAK4306945.1"/>
    <property type="molecule type" value="Genomic_DNA"/>
</dbReference>
<dbReference type="GO" id="GO:0043236">
    <property type="term" value="F:laminin binding"/>
    <property type="evidence" value="ECO:0007669"/>
    <property type="project" value="TreeGrafter"/>
</dbReference>
<dbReference type="PANTHER" id="PTHR21559">
    <property type="entry name" value="DYSTROGLYCAN-RELATED"/>
    <property type="match status" value="1"/>
</dbReference>
<evidence type="ECO:0000256" key="12">
    <source>
        <dbReference type="ARBA" id="ARBA00022989"/>
    </source>
</evidence>
<protein>
    <recommendedName>
        <fullName evidence="21">Dystroglycan 1</fullName>
    </recommendedName>
    <alternativeName>
        <fullName evidence="23">Dystroglycan</fullName>
    </alternativeName>
    <alternativeName>
        <fullName evidence="22">Dystrophin-associated glycoprotein 1</fullName>
    </alternativeName>
</protein>
<dbReference type="InterPro" id="IPR008465">
    <property type="entry name" value="DAG1_C"/>
</dbReference>
<comment type="subcellular location">
    <subcellularLocation>
        <location evidence="1">Cell membrane</location>
        <location evidence="1">Sarcolemma</location>
    </subcellularLocation>
    <subcellularLocation>
        <location evidence="4">Cell membrane</location>
        <topology evidence="4">Single-pass type I membrane protein</topology>
    </subcellularLocation>
    <subcellularLocation>
        <location evidence="3">Cytoplasm</location>
        <location evidence="3">Cytoskeleton</location>
    </subcellularLocation>
    <subcellularLocation>
        <location evidence="5">Nucleus</location>
        <location evidence="5">Nucleoplasm</location>
    </subcellularLocation>
    <subcellularLocation>
        <location evidence="24">Postsynaptic cell membrane</location>
    </subcellularLocation>
    <subcellularLocation>
        <location evidence="2">Secreted</location>
        <location evidence="2">Extracellular space</location>
    </subcellularLocation>
</comment>
<organism evidence="28 29">
    <name type="scientific">Petrolisthes manimaculis</name>
    <dbReference type="NCBI Taxonomy" id="1843537"/>
    <lineage>
        <taxon>Eukaryota</taxon>
        <taxon>Metazoa</taxon>
        <taxon>Ecdysozoa</taxon>
        <taxon>Arthropoda</taxon>
        <taxon>Crustacea</taxon>
        <taxon>Multicrustacea</taxon>
        <taxon>Malacostraca</taxon>
        <taxon>Eumalacostraca</taxon>
        <taxon>Eucarida</taxon>
        <taxon>Decapoda</taxon>
        <taxon>Pleocyemata</taxon>
        <taxon>Anomura</taxon>
        <taxon>Galatheoidea</taxon>
        <taxon>Porcellanidae</taxon>
        <taxon>Petrolisthes</taxon>
    </lineage>
</organism>
<gene>
    <name evidence="28" type="ORF">Pmani_021268</name>
</gene>
<keyword evidence="16" id="KW-0206">Cytoskeleton</keyword>
<dbReference type="Gene3D" id="3.30.70.1040">
    <property type="entry name" value="Dystroglycan, domain 2"/>
    <property type="match status" value="1"/>
</dbReference>
<evidence type="ECO:0000256" key="6">
    <source>
        <dbReference type="ARBA" id="ARBA00022475"/>
    </source>
</evidence>
<evidence type="ECO:0000256" key="7">
    <source>
        <dbReference type="ARBA" id="ARBA00022490"/>
    </source>
</evidence>
<evidence type="ECO:0000256" key="24">
    <source>
        <dbReference type="ARBA" id="ARBA00034100"/>
    </source>
</evidence>
<dbReference type="SMART" id="SM00736">
    <property type="entry name" value="CADG"/>
    <property type="match status" value="2"/>
</dbReference>
<evidence type="ECO:0000256" key="20">
    <source>
        <dbReference type="ARBA" id="ARBA00024991"/>
    </source>
</evidence>
<evidence type="ECO:0000256" key="14">
    <source>
        <dbReference type="ARBA" id="ARBA00023157"/>
    </source>
</evidence>
<dbReference type="SUPFAM" id="SSF111006">
    <property type="entry name" value="Dystroglycan, domain 2"/>
    <property type="match status" value="1"/>
</dbReference>
<dbReference type="GO" id="GO:0005576">
    <property type="term" value="C:extracellular region"/>
    <property type="evidence" value="ECO:0007669"/>
    <property type="project" value="UniProtKB-SubCell"/>
</dbReference>
<feature type="compositionally biased region" description="Low complexity" evidence="25">
    <location>
        <begin position="29"/>
        <end position="38"/>
    </location>
</feature>
<dbReference type="SUPFAM" id="SSF49313">
    <property type="entry name" value="Cadherin-like"/>
    <property type="match status" value="2"/>
</dbReference>
<comment type="function">
    <text evidence="19">The dystroglycan complex is involved in a number of processes including laminin and basement membrane assembly, sarcolemmal stability, cell survival, peripheral nerve myelination, nodal structure, cell migration, and epithelial polarization.</text>
</comment>
<evidence type="ECO:0000259" key="27">
    <source>
        <dbReference type="PROSITE" id="PS51699"/>
    </source>
</evidence>
<dbReference type="GO" id="GO:0021675">
    <property type="term" value="P:nerve development"/>
    <property type="evidence" value="ECO:0007669"/>
    <property type="project" value="TreeGrafter"/>
</dbReference>